<evidence type="ECO:0000313" key="2">
    <source>
        <dbReference type="Proteomes" id="UP000887565"/>
    </source>
</evidence>
<dbReference type="Proteomes" id="UP000887565">
    <property type="component" value="Unplaced"/>
</dbReference>
<reference evidence="3" key="1">
    <citation type="submission" date="2022-11" db="UniProtKB">
        <authorList>
            <consortium name="WormBaseParasite"/>
        </authorList>
    </citation>
    <scope>IDENTIFICATION</scope>
</reference>
<organism evidence="2 3">
    <name type="scientific">Romanomermis culicivorax</name>
    <name type="common">Nematode worm</name>
    <dbReference type="NCBI Taxonomy" id="13658"/>
    <lineage>
        <taxon>Eukaryota</taxon>
        <taxon>Metazoa</taxon>
        <taxon>Ecdysozoa</taxon>
        <taxon>Nematoda</taxon>
        <taxon>Enoplea</taxon>
        <taxon>Dorylaimia</taxon>
        <taxon>Mermithida</taxon>
        <taxon>Mermithoidea</taxon>
        <taxon>Mermithidae</taxon>
        <taxon>Romanomermis</taxon>
    </lineage>
</organism>
<name>A0A915KGI9_ROMCU</name>
<evidence type="ECO:0000313" key="3">
    <source>
        <dbReference type="WBParaSite" id="nRc.2.0.1.t37928-RA"/>
    </source>
</evidence>
<feature type="region of interest" description="Disordered" evidence="1">
    <location>
        <begin position="52"/>
        <end position="79"/>
    </location>
</feature>
<evidence type="ECO:0000256" key="1">
    <source>
        <dbReference type="SAM" id="MobiDB-lite"/>
    </source>
</evidence>
<keyword evidence="2" id="KW-1185">Reference proteome</keyword>
<protein>
    <submittedName>
        <fullName evidence="3">Uncharacterized protein</fullName>
    </submittedName>
</protein>
<accession>A0A915KGI9</accession>
<dbReference type="AlphaFoldDB" id="A0A915KGI9"/>
<sequence length="244" mass="26887">MLQTKYRLNEPIFVIFLVEGVFDRGTSLKLLDDLIKLGLIADKALDSEAISDNDSNRAKTPGGDLDDDGGKSVARDGSAVSNKSFSSTRKCRCLSSHGLSVIDDTPWDDAPASNDPQAVMPEFLDDPLCIDDDLHLFLEWANKWPVRKDEHLPNVNQALLECAFPLIAILNEIEQEGSTPQFMPLFFGVARRYSRHLGINTKTLPKISSVNVASDENVQPCLDPSTKIAPPPLFGHLLCSKPKE</sequence>
<proteinExistence type="predicted"/>
<dbReference type="WBParaSite" id="nRc.2.0.1.t37928-RA">
    <property type="protein sequence ID" value="nRc.2.0.1.t37928-RA"/>
    <property type="gene ID" value="nRc.2.0.1.g37928"/>
</dbReference>